<feature type="transmembrane region" description="Helical" evidence="1">
    <location>
        <begin position="169"/>
        <end position="188"/>
    </location>
</feature>
<feature type="domain" description="DUF112" evidence="2">
    <location>
        <begin position="20"/>
        <end position="438"/>
    </location>
</feature>
<evidence type="ECO:0000259" key="2">
    <source>
        <dbReference type="Pfam" id="PF01970"/>
    </source>
</evidence>
<feature type="transmembrane region" description="Helical" evidence="1">
    <location>
        <begin position="386"/>
        <end position="406"/>
    </location>
</feature>
<accession>A0A327KV45</accession>
<feature type="transmembrane region" description="Helical" evidence="1">
    <location>
        <begin position="51"/>
        <end position="71"/>
    </location>
</feature>
<reference evidence="3 4" key="1">
    <citation type="submission" date="2017-07" db="EMBL/GenBank/DDBJ databases">
        <title>Draft Genome Sequences of Select Purple Nonsulfur Bacteria.</title>
        <authorList>
            <person name="Lasarre B."/>
            <person name="Mckinlay J.B."/>
        </authorList>
    </citation>
    <scope>NUCLEOTIDE SEQUENCE [LARGE SCALE GENOMIC DNA]</scope>
    <source>
        <strain evidence="3 4">DSM 11907</strain>
    </source>
</reference>
<dbReference type="InterPro" id="IPR002823">
    <property type="entry name" value="DUF112_TM"/>
</dbReference>
<comment type="caution">
    <text evidence="3">The sequence shown here is derived from an EMBL/GenBank/DDBJ whole genome shotgun (WGS) entry which is preliminary data.</text>
</comment>
<dbReference type="RefSeq" id="WP_111355717.1">
    <property type="nucleotide sequence ID" value="NZ_NHSK01000076.1"/>
</dbReference>
<evidence type="ECO:0000313" key="4">
    <source>
        <dbReference type="Proteomes" id="UP000248863"/>
    </source>
</evidence>
<keyword evidence="4" id="KW-1185">Reference proteome</keyword>
<feature type="transmembrane region" description="Helical" evidence="1">
    <location>
        <begin position="258"/>
        <end position="281"/>
    </location>
</feature>
<dbReference type="PANTHER" id="PTHR35342">
    <property type="entry name" value="TRICARBOXYLIC TRANSPORT PROTEIN"/>
    <property type="match status" value="1"/>
</dbReference>
<proteinExistence type="predicted"/>
<keyword evidence="1" id="KW-0812">Transmembrane</keyword>
<feature type="transmembrane region" description="Helical" evidence="1">
    <location>
        <begin position="138"/>
        <end position="163"/>
    </location>
</feature>
<gene>
    <name evidence="3" type="ORF">CH338_03985</name>
</gene>
<dbReference type="EMBL" id="NPEU01000024">
    <property type="protein sequence ID" value="RAI41132.1"/>
    <property type="molecule type" value="Genomic_DNA"/>
</dbReference>
<sequence>MDVFTNLAYGLGIAISPDNLLFCFVGALLGTLIGVLPGLGPTATVAMLLPVTFYLPPTGSLIMLAGIFYGAQYGGSSTAILVRLPGEASSVVTCLDGYAMAQQGRAGAALAVAALGSLFAGLTTAFVIALAGPPLADIAVMFGPAEYVGLLTMGLIGAVVLASGSIPKAIAMVLLGLLLACVGIDISTGEKRFTFEVTTLYDGIGFVPLAMGMFGLAEVVVSLEETGGRGQTTAQISRLWPSRTDFARAWPASLRGTILGILLGILPGSGATLASFASYALEKKVSRRPEEFGRGAIEGLAGPESANNAAAQACFIPMLSLGVPPNAIMALMIGAMMIQGIQPGPAVIATQPALFWGMIASMLIGNVTLVLLNLPLIGLWVRLLRVPYSVLFPIILVFCAIGTYSLNNSVFEVGLMAAFGVLGYVCRRLGCEVAPLMLGFVVGPMFEENLRRALLLSQGDPSVFVTRPIAAGMLGVSALLLLAALVPTLKRKRQVLRA</sequence>
<dbReference type="OrthoDB" id="9806425at2"/>
<evidence type="ECO:0000256" key="1">
    <source>
        <dbReference type="SAM" id="Phobius"/>
    </source>
</evidence>
<dbReference type="PANTHER" id="PTHR35342:SF5">
    <property type="entry name" value="TRICARBOXYLIC TRANSPORT PROTEIN"/>
    <property type="match status" value="1"/>
</dbReference>
<name>A0A327KV45_9BRAD</name>
<feature type="transmembrane region" description="Helical" evidence="1">
    <location>
        <begin position="469"/>
        <end position="489"/>
    </location>
</feature>
<feature type="transmembrane region" description="Helical" evidence="1">
    <location>
        <begin position="108"/>
        <end position="131"/>
    </location>
</feature>
<feature type="transmembrane region" description="Helical" evidence="1">
    <location>
        <begin position="321"/>
        <end position="341"/>
    </location>
</feature>
<evidence type="ECO:0000313" key="3">
    <source>
        <dbReference type="EMBL" id="RAI41132.1"/>
    </source>
</evidence>
<organism evidence="3 4">
    <name type="scientific">Rhodoplanes elegans</name>
    <dbReference type="NCBI Taxonomy" id="29408"/>
    <lineage>
        <taxon>Bacteria</taxon>
        <taxon>Pseudomonadati</taxon>
        <taxon>Pseudomonadota</taxon>
        <taxon>Alphaproteobacteria</taxon>
        <taxon>Hyphomicrobiales</taxon>
        <taxon>Nitrobacteraceae</taxon>
        <taxon>Rhodoplanes</taxon>
    </lineage>
</organism>
<feature type="transmembrane region" description="Helical" evidence="1">
    <location>
        <begin position="353"/>
        <end position="374"/>
    </location>
</feature>
<dbReference type="AlphaFoldDB" id="A0A327KV45"/>
<keyword evidence="1" id="KW-0472">Membrane</keyword>
<protein>
    <recommendedName>
        <fullName evidence="2">DUF112 domain-containing protein</fullName>
    </recommendedName>
</protein>
<dbReference type="Pfam" id="PF01970">
    <property type="entry name" value="TctA"/>
    <property type="match status" value="1"/>
</dbReference>
<dbReference type="Proteomes" id="UP000248863">
    <property type="component" value="Unassembled WGS sequence"/>
</dbReference>
<feature type="transmembrane region" description="Helical" evidence="1">
    <location>
        <begin position="20"/>
        <end position="39"/>
    </location>
</feature>
<keyword evidence="1" id="KW-1133">Transmembrane helix</keyword>